<name>A0A8J8XAY9_MAIZE</name>
<dbReference type="Proteomes" id="UP000251960">
    <property type="component" value="Chromosome 9"/>
</dbReference>
<organism evidence="3">
    <name type="scientific">Zea mays</name>
    <name type="common">Maize</name>
    <dbReference type="NCBI Taxonomy" id="4577"/>
    <lineage>
        <taxon>Eukaryota</taxon>
        <taxon>Viridiplantae</taxon>
        <taxon>Streptophyta</taxon>
        <taxon>Embryophyta</taxon>
        <taxon>Tracheophyta</taxon>
        <taxon>Spermatophyta</taxon>
        <taxon>Magnoliopsida</taxon>
        <taxon>Liliopsida</taxon>
        <taxon>Poales</taxon>
        <taxon>Poaceae</taxon>
        <taxon>PACMAD clade</taxon>
        <taxon>Panicoideae</taxon>
        <taxon>Andropogonodae</taxon>
        <taxon>Andropogoneae</taxon>
        <taxon>Tripsacinae</taxon>
        <taxon>Zea</taxon>
    </lineage>
</organism>
<protein>
    <submittedName>
        <fullName evidence="3">Uncharacterized protein</fullName>
    </submittedName>
</protein>
<feature type="region of interest" description="Disordered" evidence="1">
    <location>
        <begin position="72"/>
        <end position="120"/>
    </location>
</feature>
<dbReference type="AlphaFoldDB" id="A0A8J8XAY9"/>
<dbReference type="EMBL" id="NCVQ01000010">
    <property type="protein sequence ID" value="PWZ06527.1"/>
    <property type="molecule type" value="Genomic_DNA"/>
</dbReference>
<comment type="caution">
    <text evidence="3">The sequence shown here is derived from an EMBL/GenBank/DDBJ whole genome shotgun (WGS) entry which is preliminary data.</text>
</comment>
<feature type="chain" id="PRO_5035294890" evidence="2">
    <location>
        <begin position="27"/>
        <end position="120"/>
    </location>
</feature>
<gene>
    <name evidence="3" type="ORF">Zm00014a_026358</name>
</gene>
<evidence type="ECO:0000313" key="3">
    <source>
        <dbReference type="EMBL" id="PWZ06527.1"/>
    </source>
</evidence>
<sequence>MSSRMAAVAMAAFLFCALFAWTSSEAARMGRTGDEVVVVAAARAVNRGGRGSGGNVVYWERQRQQRGLIVGGRRPRLASFTPRDDGAGEVGGYKREVPSGPDPKHHGDPPPTSAAPTTSP</sequence>
<dbReference type="OMA" id="VAYWERE"/>
<feature type="compositionally biased region" description="Pro residues" evidence="1">
    <location>
        <begin position="109"/>
        <end position="120"/>
    </location>
</feature>
<feature type="signal peptide" evidence="2">
    <location>
        <begin position="1"/>
        <end position="26"/>
    </location>
</feature>
<keyword evidence="2" id="KW-0732">Signal</keyword>
<accession>A0A8J8XAY9</accession>
<dbReference type="HOGENOM" id="CLU_2065568_0_0_1"/>
<reference evidence="3" key="1">
    <citation type="journal article" date="2018" name="Nat. Genet.">
        <title>Extensive intraspecific gene order and gene structural variations between Mo17 and other maize genomes.</title>
        <authorList>
            <person name="Sun S."/>
            <person name="Zhou Y."/>
            <person name="Chen J."/>
            <person name="Shi J."/>
            <person name="Zhao H."/>
            <person name="Zhao H."/>
            <person name="Song W."/>
            <person name="Zhang M."/>
            <person name="Cui Y."/>
            <person name="Dong X."/>
            <person name="Liu H."/>
            <person name="Ma X."/>
            <person name="Jiao Y."/>
            <person name="Wang B."/>
            <person name="Wei X."/>
            <person name="Stein J.C."/>
            <person name="Glaubitz J.C."/>
            <person name="Lu F."/>
            <person name="Yu G."/>
            <person name="Liang C."/>
            <person name="Fengler K."/>
            <person name="Li B."/>
            <person name="Rafalski A."/>
            <person name="Schnable P.S."/>
            <person name="Ware D.H."/>
            <person name="Buckler E.S."/>
            <person name="Lai J."/>
        </authorList>
    </citation>
    <scope>NUCLEOTIDE SEQUENCE [LARGE SCALE GENOMIC DNA]</scope>
    <source>
        <tissue evidence="3">Seedling</tissue>
    </source>
</reference>
<evidence type="ECO:0000256" key="1">
    <source>
        <dbReference type="SAM" id="MobiDB-lite"/>
    </source>
</evidence>
<feature type="compositionally biased region" description="Basic and acidic residues" evidence="1">
    <location>
        <begin position="82"/>
        <end position="108"/>
    </location>
</feature>
<proteinExistence type="predicted"/>
<evidence type="ECO:0000256" key="2">
    <source>
        <dbReference type="SAM" id="SignalP"/>
    </source>
</evidence>